<evidence type="ECO:0000313" key="2">
    <source>
        <dbReference type="EMBL" id="PYC41345.1"/>
    </source>
</evidence>
<name>A0A9Q6N9F5_9PSED</name>
<proteinExistence type="predicted"/>
<accession>A0A9Q6N9F5</accession>
<reference evidence="2 3" key="1">
    <citation type="submission" date="2018-06" db="EMBL/GenBank/DDBJ databases">
        <title>Pseudomonas diversity within urban Lake Michigan freshwaters.</title>
        <authorList>
            <person name="Batrich M."/>
            <person name="Hatzopoulos T."/>
            <person name="Putonti C."/>
        </authorList>
    </citation>
    <scope>NUCLEOTIDE SEQUENCE [LARGE SCALE GENOMIC DNA]</scope>
    <source>
        <strain evidence="2 3">MB-090624</strain>
    </source>
</reference>
<dbReference type="AlphaFoldDB" id="A0A9Q6N9F5"/>
<feature type="compositionally biased region" description="Basic and acidic residues" evidence="1">
    <location>
        <begin position="60"/>
        <end position="79"/>
    </location>
</feature>
<evidence type="ECO:0000313" key="3">
    <source>
        <dbReference type="Proteomes" id="UP000248188"/>
    </source>
</evidence>
<sequence length="79" mass="8679">MTPCSYGRDTQTPCRSRLAGEEARKPCIALKDLFAGKPAPTGARAGHKALSARPTTRTVPRHESNRQDQRPLLRVDGRP</sequence>
<protein>
    <submittedName>
        <fullName evidence="2">Uncharacterized protein</fullName>
    </submittedName>
</protein>
<feature type="region of interest" description="Disordered" evidence="1">
    <location>
        <begin position="1"/>
        <end position="20"/>
    </location>
</feature>
<comment type="caution">
    <text evidence="2">The sequence shown here is derived from an EMBL/GenBank/DDBJ whole genome shotgun (WGS) entry which is preliminary data.</text>
</comment>
<evidence type="ECO:0000256" key="1">
    <source>
        <dbReference type="SAM" id="MobiDB-lite"/>
    </source>
</evidence>
<dbReference type="Proteomes" id="UP000248188">
    <property type="component" value="Unassembled WGS sequence"/>
</dbReference>
<feature type="region of interest" description="Disordered" evidence="1">
    <location>
        <begin position="35"/>
        <end position="79"/>
    </location>
</feature>
<organism evidence="2 3">
    <name type="scientific">Pseudomonas protegens</name>
    <dbReference type="NCBI Taxonomy" id="380021"/>
    <lineage>
        <taxon>Bacteria</taxon>
        <taxon>Pseudomonadati</taxon>
        <taxon>Pseudomonadota</taxon>
        <taxon>Gammaproteobacteria</taxon>
        <taxon>Pseudomonadales</taxon>
        <taxon>Pseudomonadaceae</taxon>
        <taxon>Pseudomonas</taxon>
    </lineage>
</organism>
<gene>
    <name evidence="2" type="ORF">DMX08_06205</name>
</gene>
<dbReference type="EMBL" id="QJRN01000003">
    <property type="protein sequence ID" value="PYC41345.1"/>
    <property type="molecule type" value="Genomic_DNA"/>
</dbReference>